<dbReference type="GO" id="GO:0016491">
    <property type="term" value="F:oxidoreductase activity"/>
    <property type="evidence" value="ECO:0007669"/>
    <property type="project" value="UniProtKB-KW"/>
</dbReference>
<dbReference type="InterPro" id="IPR036884">
    <property type="entry name" value="2Fe-2S-bd_dom_sf"/>
</dbReference>
<dbReference type="InterPro" id="IPR036010">
    <property type="entry name" value="2Fe-2S_ferredoxin-like_sf"/>
</dbReference>
<dbReference type="Pfam" id="PF01799">
    <property type="entry name" value="Fer2_2"/>
    <property type="match status" value="1"/>
</dbReference>
<protein>
    <submittedName>
        <fullName evidence="7">(2Fe-2S)-binding protein</fullName>
    </submittedName>
</protein>
<dbReference type="RefSeq" id="WP_169419363.1">
    <property type="nucleotide sequence ID" value="NZ_JABBFX010000001.1"/>
</dbReference>
<evidence type="ECO:0000259" key="6">
    <source>
        <dbReference type="PROSITE" id="PS51085"/>
    </source>
</evidence>
<keyword evidence="4" id="KW-0408">Iron</keyword>
<dbReference type="InterPro" id="IPR002888">
    <property type="entry name" value="2Fe-2S-bd"/>
</dbReference>
<evidence type="ECO:0000313" key="8">
    <source>
        <dbReference type="Proteomes" id="UP000541185"/>
    </source>
</evidence>
<dbReference type="GO" id="GO:0051537">
    <property type="term" value="F:2 iron, 2 sulfur cluster binding"/>
    <property type="evidence" value="ECO:0007669"/>
    <property type="project" value="UniProtKB-KW"/>
</dbReference>
<dbReference type="PROSITE" id="PS00197">
    <property type="entry name" value="2FE2S_FER_1"/>
    <property type="match status" value="1"/>
</dbReference>
<dbReference type="Gene3D" id="3.10.20.30">
    <property type="match status" value="1"/>
</dbReference>
<reference evidence="7 8" key="1">
    <citation type="submission" date="2020-04" db="EMBL/GenBank/DDBJ databases">
        <title>Ramlibacter sp. G-1-2-2 isolated from soil.</title>
        <authorList>
            <person name="Dahal R.H."/>
        </authorList>
    </citation>
    <scope>NUCLEOTIDE SEQUENCE [LARGE SCALE GENOMIC DNA]</scope>
    <source>
        <strain evidence="7 8">G-1-2-2</strain>
    </source>
</reference>
<keyword evidence="8" id="KW-1185">Reference proteome</keyword>
<comment type="caution">
    <text evidence="7">The sequence shown here is derived from an EMBL/GenBank/DDBJ whole genome shotgun (WGS) entry which is preliminary data.</text>
</comment>
<dbReference type="Proteomes" id="UP000541185">
    <property type="component" value="Unassembled WGS sequence"/>
</dbReference>
<dbReference type="InterPro" id="IPR006058">
    <property type="entry name" value="2Fe2S_fd_BS"/>
</dbReference>
<feature type="domain" description="2Fe-2S ferredoxin-type" evidence="6">
    <location>
        <begin position="2"/>
        <end position="79"/>
    </location>
</feature>
<dbReference type="GO" id="GO:0046872">
    <property type="term" value="F:metal ion binding"/>
    <property type="evidence" value="ECO:0007669"/>
    <property type="project" value="UniProtKB-KW"/>
</dbReference>
<evidence type="ECO:0000313" key="7">
    <source>
        <dbReference type="EMBL" id="NML45282.1"/>
    </source>
</evidence>
<organism evidence="7 8">
    <name type="scientific">Ramlibacter agri</name>
    <dbReference type="NCBI Taxonomy" id="2728837"/>
    <lineage>
        <taxon>Bacteria</taxon>
        <taxon>Pseudomonadati</taxon>
        <taxon>Pseudomonadota</taxon>
        <taxon>Betaproteobacteria</taxon>
        <taxon>Burkholderiales</taxon>
        <taxon>Comamonadaceae</taxon>
        <taxon>Ramlibacter</taxon>
    </lineage>
</organism>
<dbReference type="PROSITE" id="PS51085">
    <property type="entry name" value="2FE2S_FER_2"/>
    <property type="match status" value="1"/>
</dbReference>
<evidence type="ECO:0000256" key="1">
    <source>
        <dbReference type="ARBA" id="ARBA00022714"/>
    </source>
</evidence>
<gene>
    <name evidence="7" type="ORF">HHL11_16130</name>
</gene>
<sequence length="156" mass="16242">MASYRLTVNGAPREVDAWDGDMPLLYALRNTLGLHAAKFGCGLGQCGACTVLLDGSPVRSCLLKLSDAAGHAITTNEGLGTPEKPHPVQAAFIAEQAAQCGYCTNGMVMTSVALLQRTPRPTREQAQAALGGNLCRCGSQDRVLKAIARASGQGEA</sequence>
<proteinExistence type="predicted"/>
<dbReference type="PANTHER" id="PTHR44379">
    <property type="entry name" value="OXIDOREDUCTASE WITH IRON-SULFUR SUBUNIT"/>
    <property type="match status" value="1"/>
</dbReference>
<dbReference type="InterPro" id="IPR051452">
    <property type="entry name" value="Diverse_Oxidoreductases"/>
</dbReference>
<evidence type="ECO:0000256" key="5">
    <source>
        <dbReference type="ARBA" id="ARBA00023014"/>
    </source>
</evidence>
<dbReference type="SUPFAM" id="SSF47741">
    <property type="entry name" value="CO dehydrogenase ISP C-domain like"/>
    <property type="match status" value="1"/>
</dbReference>
<evidence type="ECO:0000256" key="2">
    <source>
        <dbReference type="ARBA" id="ARBA00022723"/>
    </source>
</evidence>
<dbReference type="Pfam" id="PF00111">
    <property type="entry name" value="Fer2"/>
    <property type="match status" value="1"/>
</dbReference>
<keyword evidence="5" id="KW-0411">Iron-sulfur</keyword>
<evidence type="ECO:0000256" key="4">
    <source>
        <dbReference type="ARBA" id="ARBA00023004"/>
    </source>
</evidence>
<dbReference type="SUPFAM" id="SSF54292">
    <property type="entry name" value="2Fe-2S ferredoxin-like"/>
    <property type="match status" value="1"/>
</dbReference>
<name>A0A848H615_9BURK</name>
<dbReference type="Gene3D" id="1.10.150.120">
    <property type="entry name" value="[2Fe-2S]-binding domain"/>
    <property type="match status" value="1"/>
</dbReference>
<keyword evidence="3" id="KW-0560">Oxidoreductase</keyword>
<keyword evidence="2" id="KW-0479">Metal-binding</keyword>
<dbReference type="AlphaFoldDB" id="A0A848H615"/>
<keyword evidence="1" id="KW-0001">2Fe-2S</keyword>
<dbReference type="CDD" id="cd00207">
    <property type="entry name" value="fer2"/>
    <property type="match status" value="1"/>
</dbReference>
<accession>A0A848H615</accession>
<dbReference type="EMBL" id="JABBFX010000001">
    <property type="protein sequence ID" value="NML45282.1"/>
    <property type="molecule type" value="Genomic_DNA"/>
</dbReference>
<dbReference type="InterPro" id="IPR012675">
    <property type="entry name" value="Beta-grasp_dom_sf"/>
</dbReference>
<dbReference type="InterPro" id="IPR001041">
    <property type="entry name" value="2Fe-2S_ferredoxin-type"/>
</dbReference>
<evidence type="ECO:0000256" key="3">
    <source>
        <dbReference type="ARBA" id="ARBA00023002"/>
    </source>
</evidence>
<dbReference type="PANTHER" id="PTHR44379:SF6">
    <property type="entry name" value="BLR6046 PROTEIN"/>
    <property type="match status" value="1"/>
</dbReference>